<name>A0ABN9VHA6_9DINO</name>
<dbReference type="Pfam" id="PF14216">
    <property type="entry name" value="DUF4326"/>
    <property type="match status" value="1"/>
</dbReference>
<feature type="non-terminal residue" evidence="2">
    <location>
        <position position="980"/>
    </location>
</feature>
<feature type="domain" description="DUF4326" evidence="1">
    <location>
        <begin position="878"/>
        <end position="956"/>
    </location>
</feature>
<dbReference type="Proteomes" id="UP001189429">
    <property type="component" value="Unassembled WGS sequence"/>
</dbReference>
<comment type="caution">
    <text evidence="2">The sequence shown here is derived from an EMBL/GenBank/DDBJ whole genome shotgun (WGS) entry which is preliminary data.</text>
</comment>
<evidence type="ECO:0000313" key="3">
    <source>
        <dbReference type="Proteomes" id="UP001189429"/>
    </source>
</evidence>
<evidence type="ECO:0000259" key="1">
    <source>
        <dbReference type="Pfam" id="PF14216"/>
    </source>
</evidence>
<accession>A0ABN9VHA6</accession>
<proteinExistence type="predicted"/>
<gene>
    <name evidence="2" type="ORF">PCOR1329_LOCUS57918</name>
</gene>
<protein>
    <recommendedName>
        <fullName evidence="1">DUF4326 domain-containing protein</fullName>
    </recommendedName>
</protein>
<organism evidence="2 3">
    <name type="scientific">Prorocentrum cordatum</name>
    <dbReference type="NCBI Taxonomy" id="2364126"/>
    <lineage>
        <taxon>Eukaryota</taxon>
        <taxon>Sar</taxon>
        <taxon>Alveolata</taxon>
        <taxon>Dinophyceae</taxon>
        <taxon>Prorocentrales</taxon>
        <taxon>Prorocentraceae</taxon>
        <taxon>Prorocentrum</taxon>
    </lineage>
</organism>
<dbReference type="EMBL" id="CAUYUJ010017170">
    <property type="protein sequence ID" value="CAK0872468.1"/>
    <property type="molecule type" value="Genomic_DNA"/>
</dbReference>
<dbReference type="InterPro" id="IPR025475">
    <property type="entry name" value="DUF4326"/>
</dbReference>
<keyword evidence="3" id="KW-1185">Reference proteome</keyword>
<evidence type="ECO:0000313" key="2">
    <source>
        <dbReference type="EMBL" id="CAK0872468.1"/>
    </source>
</evidence>
<sequence>MATSGGRLQRDLLPLPCPTIVESGVARDGEDFGDVNWGALHCRLVVIVLALNWEAGFLSPKFARCCRGCANAAQRAALAGLARRLVLATRIETSLPNDLNWEDRLQDRKIGHGGSEITTPHKPALEQVLDGLPPPGVAASIEAADVATGFVRDSLLGPSLALMPPGLRRAARGAPVKCSDGELRPVLRLIANLIPSNACQECIAGGAPEMPSMRQASDLVLAGSEDLLWSGVDRNTFSYVFRAPPPRRPLTVIGPPVPSRLLGLKDGGATRICLCVIGVGWVSAAGVTTHFHRNMLRQSSSVPRGISPGCEIARRRRLPLGVEKPCPPAWMAYIDNLEIAELVDKAKAEKLLGTVPALLSDARACYEAAGSPGSLVKDLGRVVRATTLGELVDGVEGVRLPPAGYFAEMASLTLWALCRKRASMRLIRALLGRWVRVHCFRRPLAARFARAWLWLGDPRCGGRFGVNIVEDLLMCLALSGLCVADMRLEVDHLVTASGASEAAGAVVYSAALTGRGRALAVRRQRPANAAAEEEAALITVFDGVGGGRRAFEILGLVPAVHLSFEAGAPSLAGLLRARGRIARALVIGGFPCQVCASLNVDRRSENVASTAESGVLHLNGLFERVPLEIEAGDVGAVKRPRLSWASWDFLPSYEAGATMVMAKDSSARRVCRVALKAVRPSLEEWMPAGTSCPGGVEGEPLPTFVRWAPRSQPRLRPAGVGECSAAELARWEEAGFAPPPYQFRDQWCIHWPDGRIAPPDAGVREKLVGFAEAHTVPCMTSSEAKADPGKYEALRRSLLGNSFQCKVVARVVSHWAVAVGLLVAVPSLAELHESVRACAGGRMLWAGDGTSLRCGRVKVDEEVCRELQVAGASQEPASPPGVVYVGRGSRRRCLGPSCRGNPFAVDTSCPREDAVALFAGWLRRQPLLLGRLEELRGAQLACRCSQAEACHADILLAELAKRGVTSWRDADVSRRLVMNF</sequence>
<reference evidence="2" key="1">
    <citation type="submission" date="2023-10" db="EMBL/GenBank/DDBJ databases">
        <authorList>
            <person name="Chen Y."/>
            <person name="Shah S."/>
            <person name="Dougan E. K."/>
            <person name="Thang M."/>
            <person name="Chan C."/>
        </authorList>
    </citation>
    <scope>NUCLEOTIDE SEQUENCE [LARGE SCALE GENOMIC DNA]</scope>
</reference>